<feature type="region of interest" description="Disordered" evidence="1">
    <location>
        <begin position="183"/>
        <end position="202"/>
    </location>
</feature>
<sequence>MGGAPGSGTLLQPHAQPRCPHLCPAIRRRGGRPVSLLSPSLTPEQGSEGPPHRSLTGEAQEGRGATVPAHPVPPVGVPAGGTRLPPSGRGHGPSTCSLCGPQGLASSASPSGLRCRLPPQRSPRPPARPGATPLLPETFTVAATSFRSLVICLLPGSCTGHQVSLEGWGPAHARVSSASQGLLDVQRSPWHPGVSSMEGSSQ</sequence>
<evidence type="ECO:0000313" key="3">
    <source>
        <dbReference type="Proteomes" id="UP000593571"/>
    </source>
</evidence>
<feature type="region of interest" description="Disordered" evidence="1">
    <location>
        <begin position="1"/>
        <end position="133"/>
    </location>
</feature>
<accession>A0A7J8E858</accession>
<organism evidence="2 3">
    <name type="scientific">Rousettus aegyptiacus</name>
    <name type="common">Egyptian fruit bat</name>
    <name type="synonym">Pteropus aegyptiacus</name>
    <dbReference type="NCBI Taxonomy" id="9407"/>
    <lineage>
        <taxon>Eukaryota</taxon>
        <taxon>Metazoa</taxon>
        <taxon>Chordata</taxon>
        <taxon>Craniata</taxon>
        <taxon>Vertebrata</taxon>
        <taxon>Euteleostomi</taxon>
        <taxon>Mammalia</taxon>
        <taxon>Eutheria</taxon>
        <taxon>Laurasiatheria</taxon>
        <taxon>Chiroptera</taxon>
        <taxon>Yinpterochiroptera</taxon>
        <taxon>Pteropodoidea</taxon>
        <taxon>Pteropodidae</taxon>
        <taxon>Rousettinae</taxon>
        <taxon>Rousettus</taxon>
    </lineage>
</organism>
<dbReference type="EMBL" id="JACASE010000010">
    <property type="protein sequence ID" value="KAF6431583.1"/>
    <property type="molecule type" value="Genomic_DNA"/>
</dbReference>
<comment type="caution">
    <text evidence="2">The sequence shown here is derived from an EMBL/GenBank/DDBJ whole genome shotgun (WGS) entry which is preliminary data.</text>
</comment>
<dbReference type="Proteomes" id="UP000593571">
    <property type="component" value="Unassembled WGS sequence"/>
</dbReference>
<protein>
    <submittedName>
        <fullName evidence="2">Uncharacterized protein</fullName>
    </submittedName>
</protein>
<evidence type="ECO:0000256" key="1">
    <source>
        <dbReference type="SAM" id="MobiDB-lite"/>
    </source>
</evidence>
<name>A0A7J8E858_ROUAE</name>
<dbReference type="AlphaFoldDB" id="A0A7J8E858"/>
<reference evidence="2 3" key="1">
    <citation type="journal article" date="2020" name="Nature">
        <title>Six reference-quality genomes reveal evolution of bat adaptations.</title>
        <authorList>
            <person name="Jebb D."/>
            <person name="Huang Z."/>
            <person name="Pippel M."/>
            <person name="Hughes G.M."/>
            <person name="Lavrichenko K."/>
            <person name="Devanna P."/>
            <person name="Winkler S."/>
            <person name="Jermiin L.S."/>
            <person name="Skirmuntt E.C."/>
            <person name="Katzourakis A."/>
            <person name="Burkitt-Gray L."/>
            <person name="Ray D.A."/>
            <person name="Sullivan K.A.M."/>
            <person name="Roscito J.G."/>
            <person name="Kirilenko B.M."/>
            <person name="Davalos L.M."/>
            <person name="Corthals A.P."/>
            <person name="Power M.L."/>
            <person name="Jones G."/>
            <person name="Ransome R.D."/>
            <person name="Dechmann D.K.N."/>
            <person name="Locatelli A.G."/>
            <person name="Puechmaille S.J."/>
            <person name="Fedrigo O."/>
            <person name="Jarvis E.D."/>
            <person name="Hiller M."/>
            <person name="Vernes S.C."/>
            <person name="Myers E.W."/>
            <person name="Teeling E.C."/>
        </authorList>
    </citation>
    <scope>NUCLEOTIDE SEQUENCE [LARGE SCALE GENOMIC DNA]</scope>
    <source>
        <strain evidence="2">MRouAeg1</strain>
        <tissue evidence="2">Muscle</tissue>
    </source>
</reference>
<keyword evidence="3" id="KW-1185">Reference proteome</keyword>
<proteinExistence type="predicted"/>
<gene>
    <name evidence="2" type="ORF">HJG63_008095</name>
</gene>
<evidence type="ECO:0000313" key="2">
    <source>
        <dbReference type="EMBL" id="KAF6431583.1"/>
    </source>
</evidence>